<gene>
    <name evidence="2" type="ORF">ENW50_08205</name>
</gene>
<evidence type="ECO:0008006" key="3">
    <source>
        <dbReference type="Google" id="ProtNLM"/>
    </source>
</evidence>
<accession>A0A7V4XT65</accession>
<evidence type="ECO:0000313" key="2">
    <source>
        <dbReference type="EMBL" id="HGY94646.1"/>
    </source>
</evidence>
<protein>
    <recommendedName>
        <fullName evidence="3">Lipoprotein</fullName>
    </recommendedName>
</protein>
<dbReference type="AlphaFoldDB" id="A0A7V4XT65"/>
<organism evidence="2">
    <name type="scientific">Acidobacterium capsulatum</name>
    <dbReference type="NCBI Taxonomy" id="33075"/>
    <lineage>
        <taxon>Bacteria</taxon>
        <taxon>Pseudomonadati</taxon>
        <taxon>Acidobacteriota</taxon>
        <taxon>Terriglobia</taxon>
        <taxon>Terriglobales</taxon>
        <taxon>Acidobacteriaceae</taxon>
        <taxon>Acidobacterium</taxon>
    </lineage>
</organism>
<evidence type="ECO:0000256" key="1">
    <source>
        <dbReference type="SAM" id="SignalP"/>
    </source>
</evidence>
<feature type="chain" id="PRO_5030711631" description="Lipoprotein" evidence="1">
    <location>
        <begin position="25"/>
        <end position="140"/>
    </location>
</feature>
<feature type="signal peptide" evidence="1">
    <location>
        <begin position="1"/>
        <end position="24"/>
    </location>
</feature>
<sequence>MKRTLPQLFGCFVGLLLCGHLALAQTQPGTEPAKPQTTQHVTQAAEADSAIDADSAVSAQIGINPVYTQMHGMLCSGPSTTWYDTQNAALLHMIHEAGGRSGVETEIQYEERHPHMTAAGKLQARIDLLKSILDSESGPR</sequence>
<reference evidence="2" key="1">
    <citation type="journal article" date="2020" name="mSystems">
        <title>Genome- and Community-Level Interaction Insights into Carbon Utilization and Element Cycling Functions of Hydrothermarchaeota in Hydrothermal Sediment.</title>
        <authorList>
            <person name="Zhou Z."/>
            <person name="Liu Y."/>
            <person name="Xu W."/>
            <person name="Pan J."/>
            <person name="Luo Z.H."/>
            <person name="Li M."/>
        </authorList>
    </citation>
    <scope>NUCLEOTIDE SEQUENCE [LARGE SCALE GENOMIC DNA]</scope>
    <source>
        <strain evidence="2">SpSt-855</strain>
    </source>
</reference>
<name>A0A7V4XT65_9BACT</name>
<dbReference type="EMBL" id="DTKL01000052">
    <property type="protein sequence ID" value="HGY94646.1"/>
    <property type="molecule type" value="Genomic_DNA"/>
</dbReference>
<keyword evidence="1" id="KW-0732">Signal</keyword>
<comment type="caution">
    <text evidence="2">The sequence shown here is derived from an EMBL/GenBank/DDBJ whole genome shotgun (WGS) entry which is preliminary data.</text>
</comment>
<proteinExistence type="predicted"/>